<dbReference type="AlphaFoldDB" id="A0A840RPT1"/>
<dbReference type="PANTHER" id="PTHR30346:SF0">
    <property type="entry name" value="HCA OPERON TRANSCRIPTIONAL ACTIVATOR HCAR"/>
    <property type="match status" value="1"/>
</dbReference>
<dbReference type="EMBL" id="JACHHQ010000001">
    <property type="protein sequence ID" value="MBB5198509.1"/>
    <property type="molecule type" value="Genomic_DNA"/>
</dbReference>
<evidence type="ECO:0000256" key="3">
    <source>
        <dbReference type="ARBA" id="ARBA00023125"/>
    </source>
</evidence>
<feature type="domain" description="HTH lysR-type" evidence="5">
    <location>
        <begin position="7"/>
        <end position="64"/>
    </location>
</feature>
<evidence type="ECO:0000313" key="7">
    <source>
        <dbReference type="Proteomes" id="UP000571084"/>
    </source>
</evidence>
<dbReference type="Proteomes" id="UP000571084">
    <property type="component" value="Unassembled WGS sequence"/>
</dbReference>
<dbReference type="InterPro" id="IPR036388">
    <property type="entry name" value="WH-like_DNA-bd_sf"/>
</dbReference>
<proteinExistence type="inferred from homology"/>
<dbReference type="SUPFAM" id="SSF53850">
    <property type="entry name" value="Periplasmic binding protein-like II"/>
    <property type="match status" value="1"/>
</dbReference>
<sequence length="314" mass="34900">MAIDEAITLKKLEVFLAFMKLNNMARVSELLDQSTVSVHRSLHSLEQAMRCPLFKRDGRSLIPLQSAYILAEYAQQAINKVEEGVRKVHEAAGFSATRLKIGSLYSLTLRCIPQLMIGLKLRKPALDIDLTLGSNRDLIQQLADGRLDAIVIGLHEQSKLNNPDDNQALVAVPLFDDDVFLAAPLHSPYAGQQRVNLNDLRDEKFVTLTDGFVTSQDFAYCFERAGFAPNISMRVQDIFSLINLVSGGIGYSLLPGRVGTFSSHIELIPLEPKFGARQRITLLLPKARERDPNLLALTAECRMYGRNGGKSAFF</sequence>
<name>A0A840RPT1_9BURK</name>
<dbReference type="GO" id="GO:0003700">
    <property type="term" value="F:DNA-binding transcription factor activity"/>
    <property type="evidence" value="ECO:0007669"/>
    <property type="project" value="InterPro"/>
</dbReference>
<organism evidence="6 7">
    <name type="scientific">Glaciimonas immobilis</name>
    <dbReference type="NCBI Taxonomy" id="728004"/>
    <lineage>
        <taxon>Bacteria</taxon>
        <taxon>Pseudomonadati</taxon>
        <taxon>Pseudomonadota</taxon>
        <taxon>Betaproteobacteria</taxon>
        <taxon>Burkholderiales</taxon>
        <taxon>Oxalobacteraceae</taxon>
        <taxon>Glaciimonas</taxon>
    </lineage>
</organism>
<dbReference type="InterPro" id="IPR000847">
    <property type="entry name" value="LysR_HTH_N"/>
</dbReference>
<dbReference type="SUPFAM" id="SSF46785">
    <property type="entry name" value="Winged helix' DNA-binding domain"/>
    <property type="match status" value="1"/>
</dbReference>
<keyword evidence="4" id="KW-0804">Transcription</keyword>
<dbReference type="Gene3D" id="3.40.190.290">
    <property type="match status" value="1"/>
</dbReference>
<dbReference type="InterPro" id="IPR005119">
    <property type="entry name" value="LysR_subst-bd"/>
</dbReference>
<comment type="similarity">
    <text evidence="1">Belongs to the LysR transcriptional regulatory family.</text>
</comment>
<reference evidence="6 7" key="1">
    <citation type="submission" date="2020-08" db="EMBL/GenBank/DDBJ databases">
        <title>Genomic Encyclopedia of Type Strains, Phase IV (KMG-IV): sequencing the most valuable type-strain genomes for metagenomic binning, comparative biology and taxonomic classification.</title>
        <authorList>
            <person name="Goeker M."/>
        </authorList>
    </citation>
    <scope>NUCLEOTIDE SEQUENCE [LARGE SCALE GENOMIC DNA]</scope>
    <source>
        <strain evidence="6 7">DSM 23240</strain>
    </source>
</reference>
<keyword evidence="3" id="KW-0238">DNA-binding</keyword>
<dbReference type="Gene3D" id="1.10.10.10">
    <property type="entry name" value="Winged helix-like DNA-binding domain superfamily/Winged helix DNA-binding domain"/>
    <property type="match status" value="1"/>
</dbReference>
<gene>
    <name evidence="6" type="ORF">HNR39_000319</name>
</gene>
<evidence type="ECO:0000256" key="4">
    <source>
        <dbReference type="ARBA" id="ARBA00023163"/>
    </source>
</evidence>
<evidence type="ECO:0000259" key="5">
    <source>
        <dbReference type="PROSITE" id="PS50931"/>
    </source>
</evidence>
<dbReference type="RefSeq" id="WP_168052541.1">
    <property type="nucleotide sequence ID" value="NZ_JAAOZT010000002.1"/>
</dbReference>
<dbReference type="Pfam" id="PF00126">
    <property type="entry name" value="HTH_1"/>
    <property type="match status" value="1"/>
</dbReference>
<protein>
    <submittedName>
        <fullName evidence="6">LysR family malonate utilization transcriptional regulator</fullName>
    </submittedName>
</protein>
<dbReference type="Pfam" id="PF03466">
    <property type="entry name" value="LysR_substrate"/>
    <property type="match status" value="1"/>
</dbReference>
<keyword evidence="2" id="KW-0805">Transcription regulation</keyword>
<dbReference type="PROSITE" id="PS50931">
    <property type="entry name" value="HTH_LYSR"/>
    <property type="match status" value="1"/>
</dbReference>
<dbReference type="GO" id="GO:0003677">
    <property type="term" value="F:DNA binding"/>
    <property type="evidence" value="ECO:0007669"/>
    <property type="project" value="UniProtKB-KW"/>
</dbReference>
<dbReference type="GO" id="GO:0032993">
    <property type="term" value="C:protein-DNA complex"/>
    <property type="evidence" value="ECO:0007669"/>
    <property type="project" value="TreeGrafter"/>
</dbReference>
<keyword evidence="7" id="KW-1185">Reference proteome</keyword>
<evidence type="ECO:0000256" key="2">
    <source>
        <dbReference type="ARBA" id="ARBA00023015"/>
    </source>
</evidence>
<evidence type="ECO:0000313" key="6">
    <source>
        <dbReference type="EMBL" id="MBB5198509.1"/>
    </source>
</evidence>
<accession>A0A840RPT1</accession>
<comment type="caution">
    <text evidence="6">The sequence shown here is derived from an EMBL/GenBank/DDBJ whole genome shotgun (WGS) entry which is preliminary data.</text>
</comment>
<evidence type="ECO:0000256" key="1">
    <source>
        <dbReference type="ARBA" id="ARBA00009437"/>
    </source>
</evidence>
<dbReference type="PANTHER" id="PTHR30346">
    <property type="entry name" value="TRANSCRIPTIONAL DUAL REGULATOR HCAR-RELATED"/>
    <property type="match status" value="1"/>
</dbReference>
<dbReference type="InterPro" id="IPR036390">
    <property type="entry name" value="WH_DNA-bd_sf"/>
</dbReference>